<dbReference type="GeneID" id="35124808"/>
<evidence type="ECO:0000313" key="8">
    <source>
        <dbReference type="Proteomes" id="UP000591058"/>
    </source>
</evidence>
<reference evidence="5 6" key="1">
    <citation type="submission" date="2016-10" db="EMBL/GenBank/DDBJ databases">
        <title>Comparative genomics between deep and shallow subseafloor isolates.</title>
        <authorList>
            <person name="Ishii S."/>
            <person name="Miller J.R."/>
            <person name="Sutton G."/>
            <person name="Suzuki S."/>
            <person name="Methe B."/>
            <person name="Inagaki F."/>
            <person name="Imachi H."/>
        </authorList>
    </citation>
    <scope>NUCLEOTIDE SEQUENCE [LARGE SCALE GENOMIC DNA]</scope>
    <source>
        <strain evidence="2 5">A8p</strain>
        <strain evidence="1 6">MO-MB1</strain>
    </source>
</reference>
<keyword evidence="5" id="KW-1185">Reference proteome</keyword>
<protein>
    <recommendedName>
        <fullName evidence="9">CopG family transcriptional regulator</fullName>
    </recommendedName>
</protein>
<organism evidence="1 6">
    <name type="scientific">Methanobacterium subterraneum</name>
    <dbReference type="NCBI Taxonomy" id="59277"/>
    <lineage>
        <taxon>Archaea</taxon>
        <taxon>Methanobacteriati</taxon>
        <taxon>Methanobacteriota</taxon>
        <taxon>Methanomada group</taxon>
        <taxon>Methanobacteria</taxon>
        <taxon>Methanobacteriales</taxon>
        <taxon>Methanobacteriaceae</taxon>
        <taxon>Methanobacterium</taxon>
    </lineage>
</organism>
<accession>A0A2H4VPJ9</accession>
<evidence type="ECO:0000313" key="2">
    <source>
        <dbReference type="EMBL" id="AUB60007.1"/>
    </source>
</evidence>
<dbReference type="InterPro" id="IPR039709">
    <property type="entry name" value="VapB3-like"/>
</dbReference>
<evidence type="ECO:0000313" key="4">
    <source>
        <dbReference type="EMBL" id="NMO08671.1"/>
    </source>
</evidence>
<evidence type="ECO:0000313" key="3">
    <source>
        <dbReference type="EMBL" id="HII83297.1"/>
    </source>
</evidence>
<dbReference type="Proteomes" id="UP000232806">
    <property type="component" value="Chromosome"/>
</dbReference>
<gene>
    <name evidence="1" type="ORF">BK007_08980</name>
    <name evidence="2" type="ORF">BK009_04515</name>
    <name evidence="3" type="ORF">HA271_00325</name>
    <name evidence="4" type="ORF">HG719_02325</name>
</gene>
<evidence type="ECO:0000313" key="7">
    <source>
        <dbReference type="Proteomes" id="UP000586031"/>
    </source>
</evidence>
<dbReference type="Proteomes" id="UP000232631">
    <property type="component" value="Chromosome"/>
</dbReference>
<evidence type="ECO:0008006" key="9">
    <source>
        <dbReference type="Google" id="ProtNLM"/>
    </source>
</evidence>
<dbReference type="Proteomes" id="UP000586031">
    <property type="component" value="Unassembled WGS sequence"/>
</dbReference>
<evidence type="ECO:0000313" key="6">
    <source>
        <dbReference type="Proteomes" id="UP000232806"/>
    </source>
</evidence>
<dbReference type="OrthoDB" id="359162at2157"/>
<sequence>MSTKSVYSIRIPAQFRKMMDEMDDVNWQEEIRQLTIRLIQEESKKRLLRDAESIRKKMKDVEAAELIREDRDVH</sequence>
<dbReference type="KEGG" id="msub:BK009_04515"/>
<proteinExistence type="predicted"/>
<name>A0A2H4VDF8_9EURY</name>
<accession>A0A2H4VDF8</accession>
<evidence type="ECO:0000313" key="1">
    <source>
        <dbReference type="EMBL" id="AUB56122.1"/>
    </source>
</evidence>
<dbReference type="EMBL" id="JABBYL010000008">
    <property type="protein sequence ID" value="NMO08671.1"/>
    <property type="molecule type" value="Genomic_DNA"/>
</dbReference>
<dbReference type="EMBL" id="CP017766">
    <property type="protein sequence ID" value="AUB56122.1"/>
    <property type="molecule type" value="Genomic_DNA"/>
</dbReference>
<reference evidence="4 8" key="3">
    <citation type="submission" date="2020-04" db="EMBL/GenBank/DDBJ databases">
        <title>Draft genome of Methanobacterium subterraneum isolated from animal feces.</title>
        <authorList>
            <person name="Ouboter H.T."/>
            <person name="Berger S."/>
            <person name="Gungor E."/>
            <person name="Jetten M.S.M."/>
            <person name="Welte C.U."/>
        </authorList>
    </citation>
    <scope>NUCLEOTIDE SEQUENCE [LARGE SCALE GENOMIC DNA]</scope>
    <source>
        <strain evidence="4">HO_2020</strain>
    </source>
</reference>
<dbReference type="RefSeq" id="WP_100906097.1">
    <property type="nucleotide sequence ID" value="NZ_CP017766.1"/>
</dbReference>
<dbReference type="EMBL" id="CP017768">
    <property type="protein sequence ID" value="AUB60007.1"/>
    <property type="molecule type" value="Genomic_DNA"/>
</dbReference>
<dbReference type="EMBL" id="DUHE01000010">
    <property type="protein sequence ID" value="HII83297.1"/>
    <property type="molecule type" value="Genomic_DNA"/>
</dbReference>
<evidence type="ECO:0000313" key="5">
    <source>
        <dbReference type="Proteomes" id="UP000232631"/>
    </source>
</evidence>
<dbReference type="PANTHER" id="PTHR42244">
    <property type="entry name" value="ANTITOXIN VAPB3-RELATED"/>
    <property type="match status" value="1"/>
</dbReference>
<dbReference type="Proteomes" id="UP000591058">
    <property type="component" value="Unassembled WGS sequence"/>
</dbReference>
<dbReference type="AlphaFoldDB" id="A0A2H4VDF8"/>
<dbReference type="PANTHER" id="PTHR42244:SF2">
    <property type="entry name" value="ANTITOXIN VAPB3-RELATED"/>
    <property type="match status" value="1"/>
</dbReference>
<reference evidence="7" key="2">
    <citation type="journal article" date="2020" name="bioRxiv">
        <title>A rank-normalized archaeal taxonomy based on genome phylogeny resolves widespread incomplete and uneven classifications.</title>
        <authorList>
            <person name="Rinke C."/>
            <person name="Chuvochina M."/>
            <person name="Mussig A.J."/>
            <person name="Chaumeil P.-A."/>
            <person name="Waite D.W."/>
            <person name="Whitman W.B."/>
            <person name="Parks D.H."/>
            <person name="Hugenholtz P."/>
        </authorList>
    </citation>
    <scope>NUCLEOTIDE SEQUENCE [LARGE SCALE GENOMIC DNA]</scope>
</reference>